<dbReference type="EMBL" id="BJXC01000011">
    <property type="protein sequence ID" value="GEM52079.1"/>
    <property type="molecule type" value="Genomic_DNA"/>
</dbReference>
<proteinExistence type="predicted"/>
<evidence type="ECO:0000256" key="1">
    <source>
        <dbReference type="SAM" id="Phobius"/>
    </source>
</evidence>
<keyword evidence="3" id="KW-1185">Reference proteome</keyword>
<feature type="transmembrane region" description="Helical" evidence="1">
    <location>
        <begin position="301"/>
        <end position="322"/>
    </location>
</feature>
<evidence type="ECO:0000313" key="3">
    <source>
        <dbReference type="Proteomes" id="UP000321245"/>
    </source>
</evidence>
<organism evidence="2 3">
    <name type="scientific">Empedobacter brevis NBRC 14943 = ATCC 43319</name>
    <dbReference type="NCBI Taxonomy" id="1218108"/>
    <lineage>
        <taxon>Bacteria</taxon>
        <taxon>Pseudomonadati</taxon>
        <taxon>Bacteroidota</taxon>
        <taxon>Flavobacteriia</taxon>
        <taxon>Flavobacteriales</taxon>
        <taxon>Weeksellaceae</taxon>
        <taxon>Empedobacter</taxon>
    </lineage>
</organism>
<feature type="transmembrane region" description="Helical" evidence="1">
    <location>
        <begin position="150"/>
        <end position="171"/>
    </location>
</feature>
<dbReference type="AlphaFoldDB" id="A0A511NGY6"/>
<comment type="caution">
    <text evidence="2">The sequence shown here is derived from an EMBL/GenBank/DDBJ whole genome shotgun (WGS) entry which is preliminary data.</text>
</comment>
<feature type="transmembrane region" description="Helical" evidence="1">
    <location>
        <begin position="239"/>
        <end position="258"/>
    </location>
</feature>
<gene>
    <name evidence="2" type="ORF">EB1_18690</name>
</gene>
<dbReference type="Proteomes" id="UP000321245">
    <property type="component" value="Unassembled WGS sequence"/>
</dbReference>
<evidence type="ECO:0000313" key="2">
    <source>
        <dbReference type="EMBL" id="GEM52079.1"/>
    </source>
</evidence>
<keyword evidence="1" id="KW-0472">Membrane</keyword>
<dbReference type="RefSeq" id="WP_019976684.1">
    <property type="nucleotide sequence ID" value="NZ_BJXC01000011.1"/>
</dbReference>
<keyword evidence="1" id="KW-0812">Transmembrane</keyword>
<reference evidence="2 3" key="1">
    <citation type="submission" date="2019-07" db="EMBL/GenBank/DDBJ databases">
        <title>Whole genome shotgun sequence of Empedobacter brevis NBRC 14943.</title>
        <authorList>
            <person name="Hosoyama A."/>
            <person name="Uohara A."/>
            <person name="Ohji S."/>
            <person name="Ichikawa N."/>
        </authorList>
    </citation>
    <scope>NUCLEOTIDE SEQUENCE [LARGE SCALE GENOMIC DNA]</scope>
    <source>
        <strain evidence="2 3">NBRC 14943</strain>
    </source>
</reference>
<sequence length="379" mass="44831">MHSPLVNIDFLFTKKNDQNWILEHSEKFFIVSDEIKSLLEILKRNQYNLDKSYKEFIQEFDYVSNDDFHSIVEQNLKSLELNLVNQKIKKEKSFILFETKLISKENAAKISKVLQPLFQPTFFWIAFTLLFIFSIYNLTQMHHFHLEKEYMLFLFIFYIISAFIHEFGHIAACNRFTKKNGEIGIGIYFIFPVFYSNITPIWSAKKQERIITNLAGVYVQLFIILGLFIAYVITDNHQIQDVIAISTIVILYQLIPFIRSDGYWIISDITDTPNLLSISSKKVNNFFRNPLKLKIQNKKDAFFLIYGLFNQLIMFYIIINIIKTYKSQLVTGPIELAKTIFKYPREIINHLNTNIELIVISIIFYMILFNVIKRILKNN</sequence>
<dbReference type="STRING" id="1218108.GCA_000382425_03213"/>
<protein>
    <recommendedName>
        <fullName evidence="4">Peptide zinc metalloprotease protein</fullName>
    </recommendedName>
</protein>
<dbReference type="OrthoDB" id="9759690at2"/>
<feature type="transmembrane region" description="Helical" evidence="1">
    <location>
        <begin position="214"/>
        <end position="233"/>
    </location>
</feature>
<accession>A0A511NGY6</accession>
<name>A0A511NGY6_9FLAO</name>
<feature type="transmembrane region" description="Helical" evidence="1">
    <location>
        <begin position="355"/>
        <end position="372"/>
    </location>
</feature>
<dbReference type="GeneID" id="84651811"/>
<keyword evidence="1" id="KW-1133">Transmembrane helix</keyword>
<feature type="transmembrane region" description="Helical" evidence="1">
    <location>
        <begin position="183"/>
        <end position="202"/>
    </location>
</feature>
<feature type="transmembrane region" description="Helical" evidence="1">
    <location>
        <begin position="121"/>
        <end position="138"/>
    </location>
</feature>
<evidence type="ECO:0008006" key="4">
    <source>
        <dbReference type="Google" id="ProtNLM"/>
    </source>
</evidence>